<comment type="caution">
    <text evidence="1">The sequence shown here is derived from an EMBL/GenBank/DDBJ whole genome shotgun (WGS) entry which is preliminary data.</text>
</comment>
<accession>A0A1E3VK62</accession>
<evidence type="ECO:0000313" key="1">
    <source>
        <dbReference type="EMBL" id="ODR93902.1"/>
    </source>
</evidence>
<protein>
    <recommendedName>
        <fullName evidence="3">Autotransporter domain-containing protein</fullName>
    </recommendedName>
</protein>
<name>A0A1E3VK62_9HYPH</name>
<gene>
    <name evidence="1" type="ORF">AUC70_09820</name>
</gene>
<reference evidence="1 2" key="1">
    <citation type="journal article" date="2016" name="Environ. Microbiol.">
        <title>New Methyloceanibacter diversity from North Sea sediments includes methanotroph containing solely the soluble methane monooxygenase.</title>
        <authorList>
            <person name="Vekeman B."/>
            <person name="Kerckhof F.M."/>
            <person name="Cremers G."/>
            <person name="de Vos P."/>
            <person name="Vandamme P."/>
            <person name="Boon N."/>
            <person name="Op den Camp H.J."/>
            <person name="Heylen K."/>
        </authorList>
    </citation>
    <scope>NUCLEOTIDE SEQUENCE [LARGE SCALE GENOMIC DNA]</scope>
    <source>
        <strain evidence="1 2">R-67176</strain>
    </source>
</reference>
<dbReference type="Proteomes" id="UP000094172">
    <property type="component" value="Unassembled WGS sequence"/>
</dbReference>
<evidence type="ECO:0000313" key="2">
    <source>
        <dbReference type="Proteomes" id="UP000094172"/>
    </source>
</evidence>
<keyword evidence="2" id="KW-1185">Reference proteome</keyword>
<dbReference type="AlphaFoldDB" id="A0A1E3VK62"/>
<sequence length="572" mass="57664">MLAYGGRAYSQQVCTAAGSDILCEGASTDTQDLSGRDNATVTAGATFEVKTTTGNGITLTGDGQLTYLDENVSPLFAPYFGLYVNNSGNDGGTPGGVTINTNGYLKGNTALYVYSQGSNGTSISSYNQAYGTYYGIHAKNYGGGLSVTTSGPVTGGDYGINVKQDGSGALSIVAGGDVTGSDDVGIFAQNGGGSSFDITTAAGTTVYGGTYGIQAINLSSGSSLKITADGDVQSGGKYGIYAINNGTDLTINSGADSTVQGEYAIKAQNNGSGATTVDLHGNAYASGDDAYAVLVFNGSDSSSAGTDLTVTTHAGGMIKGEGGINAGNFGSGALTMSIGGDVHADKFYGITAYNAGTDMEITVDGSVYGSMGGVIATQAASGSIKIHANGYVGGGGTAIYAGFTNGLSGTSVEITTGAASTVKGASGIVVGGNPPGSPKDGITVVANGTVIGNGGSGGGWGIYARNQSDSEVKIVTGANSSIQSSYNGGIGASNYGAVKIQALGSVTSQYGYGIYAYNSGSSTTITTRRERIGYQGYSRQEQWRRRHRHHGGRKCDGNVRCWRNRASVEWQR</sequence>
<organism evidence="1 2">
    <name type="scientific">Methyloceanibacter stevinii</name>
    <dbReference type="NCBI Taxonomy" id="1774970"/>
    <lineage>
        <taxon>Bacteria</taxon>
        <taxon>Pseudomonadati</taxon>
        <taxon>Pseudomonadota</taxon>
        <taxon>Alphaproteobacteria</taxon>
        <taxon>Hyphomicrobiales</taxon>
        <taxon>Hyphomicrobiaceae</taxon>
        <taxon>Methyloceanibacter</taxon>
    </lineage>
</organism>
<proteinExistence type="predicted"/>
<dbReference type="EMBL" id="LPWE01000013">
    <property type="protein sequence ID" value="ODR93902.1"/>
    <property type="molecule type" value="Genomic_DNA"/>
</dbReference>
<dbReference type="STRING" id="1774970.AUC70_09820"/>
<evidence type="ECO:0008006" key="3">
    <source>
        <dbReference type="Google" id="ProtNLM"/>
    </source>
</evidence>
<dbReference type="RefSeq" id="WP_069445254.1">
    <property type="nucleotide sequence ID" value="NZ_LPWE01000013.1"/>
</dbReference>